<gene>
    <name evidence="1" type="ORF">H9622_13520</name>
</gene>
<name>A0ABR8X5J4_9MICO</name>
<evidence type="ECO:0008006" key="3">
    <source>
        <dbReference type="Google" id="ProtNLM"/>
    </source>
</evidence>
<organism evidence="1 2">
    <name type="scientific">Microbacterium gallinarum</name>
    <dbReference type="NCBI Taxonomy" id="2762209"/>
    <lineage>
        <taxon>Bacteria</taxon>
        <taxon>Bacillati</taxon>
        <taxon>Actinomycetota</taxon>
        <taxon>Actinomycetes</taxon>
        <taxon>Micrococcales</taxon>
        <taxon>Microbacteriaceae</taxon>
        <taxon>Microbacterium</taxon>
    </lineage>
</organism>
<sequence length="69" mass="7795">MDHNERIPLAEVDRDTIDRAVQLAPYGRKVIVASMDRSMVFRSRTFGLNAVLIAEDQIPERAAPSSLRQ</sequence>
<accession>A0ABR8X5J4</accession>
<protein>
    <recommendedName>
        <fullName evidence="3">PIN domain-containing protein</fullName>
    </recommendedName>
</protein>
<dbReference type="RefSeq" id="WP_191766948.1">
    <property type="nucleotide sequence ID" value="NZ_JACSPM010000004.1"/>
</dbReference>
<evidence type="ECO:0000313" key="2">
    <source>
        <dbReference type="Proteomes" id="UP000602532"/>
    </source>
</evidence>
<comment type="caution">
    <text evidence="1">The sequence shown here is derived from an EMBL/GenBank/DDBJ whole genome shotgun (WGS) entry which is preliminary data.</text>
</comment>
<dbReference type="Proteomes" id="UP000602532">
    <property type="component" value="Unassembled WGS sequence"/>
</dbReference>
<reference evidence="1 2" key="1">
    <citation type="submission" date="2020-08" db="EMBL/GenBank/DDBJ databases">
        <title>A Genomic Blueprint of the Chicken Gut Microbiome.</title>
        <authorList>
            <person name="Gilroy R."/>
            <person name="Ravi A."/>
            <person name="Getino M."/>
            <person name="Pursley I."/>
            <person name="Horton D.L."/>
            <person name="Alikhan N.-F."/>
            <person name="Baker D."/>
            <person name="Gharbi K."/>
            <person name="Hall N."/>
            <person name="Watson M."/>
            <person name="Adriaenssens E.M."/>
            <person name="Foster-Nyarko E."/>
            <person name="Jarju S."/>
            <person name="Secka A."/>
            <person name="Antonio M."/>
            <person name="Oren A."/>
            <person name="Chaudhuri R."/>
            <person name="La Ragione R.M."/>
            <person name="Hildebrand F."/>
            <person name="Pallen M.J."/>
        </authorList>
    </citation>
    <scope>NUCLEOTIDE SEQUENCE [LARGE SCALE GENOMIC DNA]</scope>
    <source>
        <strain evidence="1 2">Sa1CUA4</strain>
    </source>
</reference>
<proteinExistence type="predicted"/>
<keyword evidence="2" id="KW-1185">Reference proteome</keyword>
<evidence type="ECO:0000313" key="1">
    <source>
        <dbReference type="EMBL" id="MBD8024601.1"/>
    </source>
</evidence>
<dbReference type="EMBL" id="JACSPM010000004">
    <property type="protein sequence ID" value="MBD8024601.1"/>
    <property type="molecule type" value="Genomic_DNA"/>
</dbReference>